<reference evidence="2 3" key="1">
    <citation type="submission" date="2017-11" db="EMBL/GenBank/DDBJ databases">
        <title>Genomic Encyclopedia of Archaeal and Bacterial Type Strains, Phase II (KMG-II): From Individual Species to Whole Genera.</title>
        <authorList>
            <person name="Goeker M."/>
        </authorList>
    </citation>
    <scope>NUCLEOTIDE SEQUENCE [LARGE SCALE GENOMIC DNA]</scope>
    <source>
        <strain evidence="2 3">DSM 11115</strain>
    </source>
</reference>
<keyword evidence="1" id="KW-0732">Signal</keyword>
<dbReference type="EMBL" id="PGFA01000001">
    <property type="protein sequence ID" value="PJJ60038.1"/>
    <property type="molecule type" value="Genomic_DNA"/>
</dbReference>
<evidence type="ECO:0000313" key="3">
    <source>
        <dbReference type="Proteomes" id="UP000228535"/>
    </source>
</evidence>
<evidence type="ECO:0000256" key="1">
    <source>
        <dbReference type="SAM" id="SignalP"/>
    </source>
</evidence>
<sequence>MLLALPASFNCRVLALLLLALLAPPGARAKCMSTGLSFWPRSQTIRQNSLLVVDAYYQSQVLLTGLGTTHEAFLRAGDQRIPLEVVQLLPGEFAVTQAVLRPRRQLEVGKQYEVVIVAAGKKATGKTNLVFQHHRGKAVYTVVAGQDDTAPQWLTLPTEKGQQYQEFGCGPEVSVDFMGRVQDDSEYLVKATVQNLTTGQATSYYLHPDEQGTIYIGHGMCGGAFRLQNGKSYSVTCALMDAAGNTTAWTQPALPFTAPVPNHKALVKPEPRLPGE</sequence>
<feature type="signal peptide" evidence="1">
    <location>
        <begin position="1"/>
        <end position="29"/>
    </location>
</feature>
<dbReference type="Proteomes" id="UP000228535">
    <property type="component" value="Unassembled WGS sequence"/>
</dbReference>
<name>A0A2M9BQ48_9BACT</name>
<evidence type="ECO:0000313" key="2">
    <source>
        <dbReference type="EMBL" id="PJJ60038.1"/>
    </source>
</evidence>
<organism evidence="2 3">
    <name type="scientific">Hymenobacter chitinivorans DSM 11115</name>
    <dbReference type="NCBI Taxonomy" id="1121954"/>
    <lineage>
        <taxon>Bacteria</taxon>
        <taxon>Pseudomonadati</taxon>
        <taxon>Bacteroidota</taxon>
        <taxon>Cytophagia</taxon>
        <taxon>Cytophagales</taxon>
        <taxon>Hymenobacteraceae</taxon>
        <taxon>Hymenobacter</taxon>
    </lineage>
</organism>
<dbReference type="RefSeq" id="WP_100335705.1">
    <property type="nucleotide sequence ID" value="NZ_PGFA01000001.1"/>
</dbReference>
<protein>
    <submittedName>
        <fullName evidence="2">Uncharacterized protein</fullName>
    </submittedName>
</protein>
<keyword evidence="3" id="KW-1185">Reference proteome</keyword>
<dbReference type="OrthoDB" id="878468at2"/>
<gene>
    <name evidence="2" type="ORF">CLV45_1463</name>
</gene>
<feature type="chain" id="PRO_5014605086" evidence="1">
    <location>
        <begin position="30"/>
        <end position="276"/>
    </location>
</feature>
<accession>A0A2M9BQ48</accession>
<dbReference type="AlphaFoldDB" id="A0A2M9BQ48"/>
<comment type="caution">
    <text evidence="2">The sequence shown here is derived from an EMBL/GenBank/DDBJ whole genome shotgun (WGS) entry which is preliminary data.</text>
</comment>
<proteinExistence type="predicted"/>